<sequence>MPGKKTKKNQLPDRFFDRDLSWLSFNERVLAEAQRESVPLMERIRFLSIY</sequence>
<reference evidence="2 3" key="1">
    <citation type="submission" date="2021-05" db="EMBL/GenBank/DDBJ databases">
        <title>A Polyphasic approach of four new species of the genus Ohtaekwangia: Ohtaekwangia histidinii sp. nov., Ohtaekwangia cretensis sp. nov., Ohtaekwangia indiensis sp. nov., Ohtaekwangia reichenbachii sp. nov. from diverse environment.</title>
        <authorList>
            <person name="Octaviana S."/>
        </authorList>
    </citation>
    <scope>NUCLEOTIDE SEQUENCE [LARGE SCALE GENOMIC DNA]</scope>
    <source>
        <strain evidence="2 3">PWU37</strain>
    </source>
</reference>
<dbReference type="PANTHER" id="PTHR30218">
    <property type="entry name" value="POLYPHOSPHATE KINASE"/>
    <property type="match status" value="1"/>
</dbReference>
<dbReference type="Gene3D" id="1.20.58.310">
    <property type="entry name" value="Polyphosphate kinase N-terminal domain"/>
    <property type="match status" value="1"/>
</dbReference>
<name>A0AAP2DEM8_9BACT</name>
<gene>
    <name evidence="2" type="ORF">KK078_28900</name>
</gene>
<feature type="non-terminal residue" evidence="2">
    <location>
        <position position="50"/>
    </location>
</feature>
<protein>
    <recommendedName>
        <fullName evidence="1">Polyphosphate kinase N-terminal domain-containing protein</fullName>
    </recommendedName>
</protein>
<dbReference type="GO" id="GO:0009358">
    <property type="term" value="C:polyphosphate kinase complex"/>
    <property type="evidence" value="ECO:0007669"/>
    <property type="project" value="InterPro"/>
</dbReference>
<comment type="caution">
    <text evidence="2">The sequence shown here is derived from an EMBL/GenBank/DDBJ whole genome shotgun (WGS) entry which is preliminary data.</text>
</comment>
<dbReference type="GO" id="GO:0006799">
    <property type="term" value="P:polyphosphate biosynthetic process"/>
    <property type="evidence" value="ECO:0007669"/>
    <property type="project" value="InterPro"/>
</dbReference>
<dbReference type="GO" id="GO:0008976">
    <property type="term" value="F:polyphosphate kinase activity"/>
    <property type="evidence" value="ECO:0007669"/>
    <property type="project" value="InterPro"/>
</dbReference>
<feature type="domain" description="Polyphosphate kinase N-terminal" evidence="1">
    <location>
        <begin position="15"/>
        <end position="50"/>
    </location>
</feature>
<dbReference type="AlphaFoldDB" id="A0AAP2DEM8"/>
<evidence type="ECO:0000259" key="1">
    <source>
        <dbReference type="Pfam" id="PF13089"/>
    </source>
</evidence>
<evidence type="ECO:0000313" key="2">
    <source>
        <dbReference type="EMBL" id="MBT1690618.1"/>
    </source>
</evidence>
<evidence type="ECO:0000313" key="3">
    <source>
        <dbReference type="Proteomes" id="UP001319180"/>
    </source>
</evidence>
<dbReference type="EMBL" id="JAHESC010000075">
    <property type="protein sequence ID" value="MBT1690618.1"/>
    <property type="molecule type" value="Genomic_DNA"/>
</dbReference>
<accession>A0AAP2DEM8</accession>
<dbReference type="RefSeq" id="WP_254094257.1">
    <property type="nucleotide sequence ID" value="NZ_JAHESC010000075.1"/>
</dbReference>
<proteinExistence type="predicted"/>
<organism evidence="2 3">
    <name type="scientific">Dawidia soli</name>
    <dbReference type="NCBI Taxonomy" id="2782352"/>
    <lineage>
        <taxon>Bacteria</taxon>
        <taxon>Pseudomonadati</taxon>
        <taxon>Bacteroidota</taxon>
        <taxon>Cytophagia</taxon>
        <taxon>Cytophagales</taxon>
        <taxon>Chryseotaleaceae</taxon>
        <taxon>Dawidia</taxon>
    </lineage>
</organism>
<dbReference type="Proteomes" id="UP001319180">
    <property type="component" value="Unassembled WGS sequence"/>
</dbReference>
<dbReference type="InterPro" id="IPR025198">
    <property type="entry name" value="PPK_N_dom"/>
</dbReference>
<keyword evidence="3" id="KW-1185">Reference proteome</keyword>
<dbReference type="SUPFAM" id="SSF140356">
    <property type="entry name" value="PPK N-terminal domain-like"/>
    <property type="match status" value="1"/>
</dbReference>
<dbReference type="Pfam" id="PF13089">
    <property type="entry name" value="PP_kinase_N"/>
    <property type="match status" value="1"/>
</dbReference>
<dbReference type="PANTHER" id="PTHR30218:SF0">
    <property type="entry name" value="POLYPHOSPHATE KINASE"/>
    <property type="match status" value="1"/>
</dbReference>
<dbReference type="InterPro" id="IPR036832">
    <property type="entry name" value="PPK_N_dom_sf"/>
</dbReference>
<dbReference type="InterPro" id="IPR003414">
    <property type="entry name" value="PP_kinase"/>
</dbReference>